<dbReference type="Pfam" id="PF18718">
    <property type="entry name" value="CxC5"/>
    <property type="match status" value="1"/>
</dbReference>
<protein>
    <recommendedName>
        <fullName evidence="3">CxC5 like cysteine cluster associated with KDZ domain-containing protein</fullName>
    </recommendedName>
</protein>
<evidence type="ECO:0000256" key="2">
    <source>
        <dbReference type="SAM" id="SignalP"/>
    </source>
</evidence>
<feature type="domain" description="CxC5 like cysteine cluster associated with KDZ" evidence="3">
    <location>
        <begin position="129"/>
        <end position="163"/>
    </location>
</feature>
<dbReference type="EMBL" id="JARIHO010000043">
    <property type="protein sequence ID" value="KAJ7325741.1"/>
    <property type="molecule type" value="Genomic_DNA"/>
</dbReference>
<name>A0AAD6ZJP8_9AGAR</name>
<feature type="chain" id="PRO_5042123283" description="CxC5 like cysteine cluster associated with KDZ domain-containing protein" evidence="2">
    <location>
        <begin position="17"/>
        <end position="503"/>
    </location>
</feature>
<dbReference type="AlphaFoldDB" id="A0AAD6ZJP8"/>
<comment type="caution">
    <text evidence="4">The sequence shown here is derived from an EMBL/GenBank/DDBJ whole genome shotgun (WGS) entry which is preliminary data.</text>
</comment>
<feature type="region of interest" description="Disordered" evidence="1">
    <location>
        <begin position="337"/>
        <end position="356"/>
    </location>
</feature>
<evidence type="ECO:0000259" key="3">
    <source>
        <dbReference type="Pfam" id="PF18718"/>
    </source>
</evidence>
<sequence length="503" mass="56226">MLQVLAFYFCSPTALLAVLQLLDQHPHLQHIQVLQLPKFLRLAALLKQDIGLAQPATLELDSAPDHLPQSVSKFLADATGVGSDAVPNLWAVFRDEVWTCTNAAFPRVGAALTRAEQRQVVVYSLAHGIGEHQFAELKLVNMWISSMLVGWFSATNCAKMYDVALSDRANLETGGWQFGLKLTTNHIWDTFVIKSLLDDRHGNSTLLQVDHAGDQNSRFEAAMHERNKCIILPGQDKVPHYCDRCMRVWEDEKGNLHRTWVIASDGNNMGHPLSVAGDTSVRNTITCIRSGCNDKVVDGTKAYSLPAHQQMKRLNAERGRAAFTLKHRLQRQKIRNAMASAPSDGPPTDMDPDADDDDEVQETIEWFDIEEDGAVHRYEGKNLWSVGVGDKDIPDPCDSKSDQGNRKIKALFHQRRTHNEQTLVRPCGVIFARATFFGAEAVSNVLLFVKNAFSVPGAHKPDHFIYDTNCDAKQQVMKDKDLWWDSIGITQTHLKGPHPRGGR</sequence>
<accession>A0AAD6ZJP8</accession>
<evidence type="ECO:0000313" key="4">
    <source>
        <dbReference type="EMBL" id="KAJ7325741.1"/>
    </source>
</evidence>
<organism evidence="4 5">
    <name type="scientific">Mycena albidolilacea</name>
    <dbReference type="NCBI Taxonomy" id="1033008"/>
    <lineage>
        <taxon>Eukaryota</taxon>
        <taxon>Fungi</taxon>
        <taxon>Dikarya</taxon>
        <taxon>Basidiomycota</taxon>
        <taxon>Agaricomycotina</taxon>
        <taxon>Agaricomycetes</taxon>
        <taxon>Agaricomycetidae</taxon>
        <taxon>Agaricales</taxon>
        <taxon>Marasmiineae</taxon>
        <taxon>Mycenaceae</taxon>
        <taxon>Mycena</taxon>
    </lineage>
</organism>
<dbReference type="InterPro" id="IPR041539">
    <property type="entry name" value="CxC5"/>
</dbReference>
<keyword evidence="5" id="KW-1185">Reference proteome</keyword>
<evidence type="ECO:0000313" key="5">
    <source>
        <dbReference type="Proteomes" id="UP001218218"/>
    </source>
</evidence>
<keyword evidence="2" id="KW-0732">Signal</keyword>
<gene>
    <name evidence="4" type="ORF">DFH08DRAFT_816820</name>
</gene>
<feature type="signal peptide" evidence="2">
    <location>
        <begin position="1"/>
        <end position="16"/>
    </location>
</feature>
<dbReference type="Proteomes" id="UP001218218">
    <property type="component" value="Unassembled WGS sequence"/>
</dbReference>
<evidence type="ECO:0000256" key="1">
    <source>
        <dbReference type="SAM" id="MobiDB-lite"/>
    </source>
</evidence>
<reference evidence="4" key="1">
    <citation type="submission" date="2023-03" db="EMBL/GenBank/DDBJ databases">
        <title>Massive genome expansion in bonnet fungi (Mycena s.s.) driven by repeated elements and novel gene families across ecological guilds.</title>
        <authorList>
            <consortium name="Lawrence Berkeley National Laboratory"/>
            <person name="Harder C.B."/>
            <person name="Miyauchi S."/>
            <person name="Viragh M."/>
            <person name="Kuo A."/>
            <person name="Thoen E."/>
            <person name="Andreopoulos B."/>
            <person name="Lu D."/>
            <person name="Skrede I."/>
            <person name="Drula E."/>
            <person name="Henrissat B."/>
            <person name="Morin E."/>
            <person name="Kohler A."/>
            <person name="Barry K."/>
            <person name="LaButti K."/>
            <person name="Morin E."/>
            <person name="Salamov A."/>
            <person name="Lipzen A."/>
            <person name="Mereny Z."/>
            <person name="Hegedus B."/>
            <person name="Baldrian P."/>
            <person name="Stursova M."/>
            <person name="Weitz H."/>
            <person name="Taylor A."/>
            <person name="Grigoriev I.V."/>
            <person name="Nagy L.G."/>
            <person name="Martin F."/>
            <person name="Kauserud H."/>
        </authorList>
    </citation>
    <scope>NUCLEOTIDE SEQUENCE</scope>
    <source>
        <strain evidence="4">CBHHK002</strain>
    </source>
</reference>
<proteinExistence type="predicted"/>